<evidence type="ECO:0000259" key="3">
    <source>
        <dbReference type="Pfam" id="PF03372"/>
    </source>
</evidence>
<organism evidence="4 5">
    <name type="scientific">Roseimaritima ulvae</name>
    <dbReference type="NCBI Taxonomy" id="980254"/>
    <lineage>
        <taxon>Bacteria</taxon>
        <taxon>Pseudomonadati</taxon>
        <taxon>Planctomycetota</taxon>
        <taxon>Planctomycetia</taxon>
        <taxon>Pirellulales</taxon>
        <taxon>Pirellulaceae</taxon>
        <taxon>Roseimaritima</taxon>
    </lineage>
</organism>
<dbReference type="GO" id="GO:0016020">
    <property type="term" value="C:membrane"/>
    <property type="evidence" value="ECO:0007669"/>
    <property type="project" value="GOC"/>
</dbReference>
<sequence>MAIGYVISWILLTLIMMLVGGTLLNLSSYPHWFIRGWDFPRVQIIAIAWIVVVLYGVLRYVAGPSSVLPTWPFLVLAVGLTAWHSFLIYPYTPLMSKQAANTPARLMQPVGEDPSAIRTVMTNVEMENDQYETWMQTMRAADPDLLLVVEVDEKWIREIKSFTDKYPYQVIEPRDNWYGMMLLSRLPIEEHRILHLVQDDVPSIDARIRMDDGTLLRFVGVHPRPPEPIRDNDAKARDAELTLWGTELAEDDGPIIIGGDLNDVAWSQTTRLFLRTSGLLDPRRGRGFFNTFHADHWYMRFPLDHIFHSPHFTISNIERMGFVGSDHFPMLIDLRYTPTKAPQQEPMEEKPEDEEEVEMRIDRAIEDQDLQGEAVDEGVRETIEDVEEEKPATKR</sequence>
<evidence type="ECO:0000313" key="5">
    <source>
        <dbReference type="Proteomes" id="UP000325286"/>
    </source>
</evidence>
<dbReference type="RefSeq" id="WP_068133990.1">
    <property type="nucleotide sequence ID" value="NZ_CP042914.1"/>
</dbReference>
<dbReference type="EMBL" id="CP042914">
    <property type="protein sequence ID" value="QEG41004.1"/>
    <property type="molecule type" value="Genomic_DNA"/>
</dbReference>
<keyword evidence="5" id="KW-1185">Reference proteome</keyword>
<feature type="compositionally biased region" description="Basic and acidic residues" evidence="1">
    <location>
        <begin position="377"/>
        <end position="395"/>
    </location>
</feature>
<keyword evidence="2" id="KW-0812">Transmembrane</keyword>
<dbReference type="GO" id="GO:0006506">
    <property type="term" value="P:GPI anchor biosynthetic process"/>
    <property type="evidence" value="ECO:0007669"/>
    <property type="project" value="TreeGrafter"/>
</dbReference>
<feature type="region of interest" description="Disordered" evidence="1">
    <location>
        <begin position="339"/>
        <end position="358"/>
    </location>
</feature>
<evidence type="ECO:0000313" key="4">
    <source>
        <dbReference type="EMBL" id="QEG41004.1"/>
    </source>
</evidence>
<dbReference type="SUPFAM" id="SSF56219">
    <property type="entry name" value="DNase I-like"/>
    <property type="match status" value="1"/>
</dbReference>
<dbReference type="GO" id="GO:0004519">
    <property type="term" value="F:endonuclease activity"/>
    <property type="evidence" value="ECO:0007669"/>
    <property type="project" value="UniProtKB-KW"/>
</dbReference>
<keyword evidence="4" id="KW-0540">Nuclease</keyword>
<feature type="compositionally biased region" description="Acidic residues" evidence="1">
    <location>
        <begin position="367"/>
        <end position="376"/>
    </location>
</feature>
<feature type="transmembrane region" description="Helical" evidence="2">
    <location>
        <begin position="39"/>
        <end position="58"/>
    </location>
</feature>
<dbReference type="InterPro" id="IPR005135">
    <property type="entry name" value="Endo/exonuclease/phosphatase"/>
</dbReference>
<dbReference type="InterPro" id="IPR036691">
    <property type="entry name" value="Endo/exonu/phosph_ase_sf"/>
</dbReference>
<name>A0A5B9QPW0_9BACT</name>
<dbReference type="InterPro" id="IPR051916">
    <property type="entry name" value="GPI-anchor_lipid_remodeler"/>
</dbReference>
<keyword evidence="4" id="KW-0269">Exonuclease</keyword>
<feature type="transmembrane region" description="Helical" evidence="2">
    <location>
        <begin position="70"/>
        <end position="89"/>
    </location>
</feature>
<feature type="region of interest" description="Disordered" evidence="1">
    <location>
        <begin position="364"/>
        <end position="395"/>
    </location>
</feature>
<keyword evidence="2" id="KW-0472">Membrane</keyword>
<keyword evidence="2" id="KW-1133">Transmembrane helix</keyword>
<protein>
    <submittedName>
        <fullName evidence="4">Endonuclease/Exonuclease/phosphatase family protein</fullName>
    </submittedName>
</protein>
<dbReference type="AlphaFoldDB" id="A0A5B9QPW0"/>
<gene>
    <name evidence="4" type="ORF">UC8_30220</name>
</gene>
<dbReference type="Gene3D" id="3.60.10.10">
    <property type="entry name" value="Endonuclease/exonuclease/phosphatase"/>
    <property type="match status" value="1"/>
</dbReference>
<dbReference type="KEGG" id="rul:UC8_30220"/>
<evidence type="ECO:0000256" key="1">
    <source>
        <dbReference type="SAM" id="MobiDB-lite"/>
    </source>
</evidence>
<dbReference type="Proteomes" id="UP000325286">
    <property type="component" value="Chromosome"/>
</dbReference>
<feature type="domain" description="Endonuclease/exonuclease/phosphatase" evidence="3">
    <location>
        <begin position="123"/>
        <end position="327"/>
    </location>
</feature>
<keyword evidence="4" id="KW-0255">Endonuclease</keyword>
<dbReference type="PANTHER" id="PTHR14859:SF15">
    <property type="entry name" value="ENDONUCLEASE_EXONUCLEASE_PHOSPHATASE DOMAIN-CONTAINING PROTEIN"/>
    <property type="match status" value="1"/>
</dbReference>
<reference evidence="4 5" key="1">
    <citation type="submission" date="2019-08" db="EMBL/GenBank/DDBJ databases">
        <title>Deep-cultivation of Planctomycetes and their phenomic and genomic characterization uncovers novel biology.</title>
        <authorList>
            <person name="Wiegand S."/>
            <person name="Jogler M."/>
            <person name="Boedeker C."/>
            <person name="Pinto D."/>
            <person name="Vollmers J."/>
            <person name="Rivas-Marin E."/>
            <person name="Kohn T."/>
            <person name="Peeters S.H."/>
            <person name="Heuer A."/>
            <person name="Rast P."/>
            <person name="Oberbeckmann S."/>
            <person name="Bunk B."/>
            <person name="Jeske O."/>
            <person name="Meyerdierks A."/>
            <person name="Storesund J.E."/>
            <person name="Kallscheuer N."/>
            <person name="Luecker S."/>
            <person name="Lage O.M."/>
            <person name="Pohl T."/>
            <person name="Merkel B.J."/>
            <person name="Hornburger P."/>
            <person name="Mueller R.-W."/>
            <person name="Bruemmer F."/>
            <person name="Labrenz M."/>
            <person name="Spormann A.M."/>
            <person name="Op den Camp H."/>
            <person name="Overmann J."/>
            <person name="Amann R."/>
            <person name="Jetten M.S.M."/>
            <person name="Mascher T."/>
            <person name="Medema M.H."/>
            <person name="Devos D.P."/>
            <person name="Kaster A.-K."/>
            <person name="Ovreas L."/>
            <person name="Rohde M."/>
            <person name="Galperin M.Y."/>
            <person name="Jogler C."/>
        </authorList>
    </citation>
    <scope>NUCLEOTIDE SEQUENCE [LARGE SCALE GENOMIC DNA]</scope>
    <source>
        <strain evidence="4 5">UC8</strain>
    </source>
</reference>
<accession>A0A5B9QPW0</accession>
<dbReference type="GO" id="GO:0004527">
    <property type="term" value="F:exonuclease activity"/>
    <property type="evidence" value="ECO:0007669"/>
    <property type="project" value="UniProtKB-KW"/>
</dbReference>
<keyword evidence="4" id="KW-0378">Hydrolase</keyword>
<dbReference type="Pfam" id="PF03372">
    <property type="entry name" value="Exo_endo_phos"/>
    <property type="match status" value="1"/>
</dbReference>
<dbReference type="PANTHER" id="PTHR14859">
    <property type="entry name" value="CALCOFLUOR WHITE HYPERSENSITIVE PROTEIN PRECURSOR"/>
    <property type="match status" value="1"/>
</dbReference>
<proteinExistence type="predicted"/>
<feature type="transmembrane region" description="Helical" evidence="2">
    <location>
        <begin position="6"/>
        <end position="27"/>
    </location>
</feature>
<evidence type="ECO:0000256" key="2">
    <source>
        <dbReference type="SAM" id="Phobius"/>
    </source>
</evidence>